<organism evidence="1 2">
    <name type="scientific">Catenulispora pinistramenti</name>
    <dbReference type="NCBI Taxonomy" id="2705254"/>
    <lineage>
        <taxon>Bacteria</taxon>
        <taxon>Bacillati</taxon>
        <taxon>Actinomycetota</taxon>
        <taxon>Actinomycetes</taxon>
        <taxon>Catenulisporales</taxon>
        <taxon>Catenulisporaceae</taxon>
        <taxon>Catenulispora</taxon>
    </lineage>
</organism>
<keyword evidence="2" id="KW-1185">Reference proteome</keyword>
<dbReference type="Proteomes" id="UP000730482">
    <property type="component" value="Unassembled WGS sequence"/>
</dbReference>
<name>A0ABS5KGR8_9ACTN</name>
<evidence type="ECO:0008006" key="3">
    <source>
        <dbReference type="Google" id="ProtNLM"/>
    </source>
</evidence>
<evidence type="ECO:0000313" key="2">
    <source>
        <dbReference type="Proteomes" id="UP000730482"/>
    </source>
</evidence>
<dbReference type="RefSeq" id="WP_212007157.1">
    <property type="nucleotide sequence ID" value="NZ_JAAFYZ010000003.1"/>
</dbReference>
<protein>
    <recommendedName>
        <fullName evidence="3">Flp pilus-assembly TadG-like N-terminal domain-containing protein</fullName>
    </recommendedName>
</protein>
<proteinExistence type="predicted"/>
<reference evidence="1 2" key="1">
    <citation type="submission" date="2020-02" db="EMBL/GenBank/DDBJ databases">
        <title>Acidophilic actinobacteria isolated from forest soil.</title>
        <authorList>
            <person name="Golinska P."/>
        </authorList>
    </citation>
    <scope>NUCLEOTIDE SEQUENCE [LARGE SCALE GENOMIC DNA]</scope>
    <source>
        <strain evidence="1 2">NL8</strain>
    </source>
</reference>
<evidence type="ECO:0000313" key="1">
    <source>
        <dbReference type="EMBL" id="MBS2545492.1"/>
    </source>
</evidence>
<dbReference type="EMBL" id="JAAFYZ010000003">
    <property type="protein sequence ID" value="MBS2545492.1"/>
    <property type="molecule type" value="Genomic_DNA"/>
</dbReference>
<comment type="caution">
    <text evidence="1">The sequence shown here is derived from an EMBL/GenBank/DDBJ whole genome shotgun (WGS) entry which is preliminary data.</text>
</comment>
<gene>
    <name evidence="1" type="ORF">KGQ19_01280</name>
</gene>
<accession>A0ABS5KGR8</accession>
<sequence>MTVFVTLLVGVLIMVIGLVTDGGGALAARADALDEAMSAARTASQAIDIDALHHDHMIVLDDAAARSGAAAYMAATGDHAVISINQVGDPGRGSGIGGDAEPEVTVTVTRTVHTQFLWAVGIGTFAMTASATVSPEPGRLP</sequence>